<dbReference type="GO" id="GO:0016491">
    <property type="term" value="F:oxidoreductase activity"/>
    <property type="evidence" value="ECO:0007669"/>
    <property type="project" value="UniProtKB-KW"/>
</dbReference>
<dbReference type="PRINTS" id="PR00080">
    <property type="entry name" value="SDRFAMILY"/>
</dbReference>
<dbReference type="PANTHER" id="PTHR43639:SF1">
    <property type="entry name" value="SHORT-CHAIN DEHYDROGENASE_REDUCTASE FAMILY PROTEIN"/>
    <property type="match status" value="1"/>
</dbReference>
<dbReference type="InterPro" id="IPR002347">
    <property type="entry name" value="SDR_fam"/>
</dbReference>
<reference evidence="3" key="1">
    <citation type="journal article" date="2020" name="mSystems">
        <title>Genome- and Community-Level Interaction Insights into Carbon Utilization and Element Cycling Functions of Hydrothermarchaeota in Hydrothermal Sediment.</title>
        <authorList>
            <person name="Zhou Z."/>
            <person name="Liu Y."/>
            <person name="Xu W."/>
            <person name="Pan J."/>
            <person name="Luo Z.H."/>
            <person name="Li M."/>
        </authorList>
    </citation>
    <scope>NUCLEOTIDE SEQUENCE [LARGE SCALE GENOMIC DNA]</scope>
    <source>
        <strain evidence="3">SpSt-695</strain>
    </source>
</reference>
<dbReference type="Pfam" id="PF13561">
    <property type="entry name" value="adh_short_C2"/>
    <property type="match status" value="1"/>
</dbReference>
<comment type="similarity">
    <text evidence="1">Belongs to the short-chain dehydrogenases/reductases (SDR) family.</text>
</comment>
<accession>A0A7V4E1S1</accession>
<gene>
    <name evidence="3" type="ORF">ENU72_02595</name>
</gene>
<keyword evidence="2" id="KW-0560">Oxidoreductase</keyword>
<evidence type="ECO:0000256" key="1">
    <source>
        <dbReference type="ARBA" id="ARBA00006484"/>
    </source>
</evidence>
<comment type="caution">
    <text evidence="3">The sequence shown here is derived from an EMBL/GenBank/DDBJ whole genome shotgun (WGS) entry which is preliminary data.</text>
</comment>
<sequence>MKTLFITGGAKRIGREIVLKFAREGFDICFTYLKSEKEAFKTKEDVESIGRKCVILKGDLRDLNTILKWRDQFFKEFEKCDCLINNAALFYKGNLKELTEKDFDEIMSVNLKAPLFISKYFSEKMKEGVIINIADVAGKVLWKDYLIYSLSKASLIALTKILAKELAPSIRVCAIAPGVILIDSPQKEKALKKVPLKKMGNPEDIAEACFFIYKNNYITGTVLYIDGGRSIYG</sequence>
<dbReference type="EMBL" id="DTDP01000114">
    <property type="protein sequence ID" value="HGK53895.1"/>
    <property type="molecule type" value="Genomic_DNA"/>
</dbReference>
<dbReference type="Gene3D" id="3.40.50.720">
    <property type="entry name" value="NAD(P)-binding Rossmann-like Domain"/>
    <property type="match status" value="1"/>
</dbReference>
<proteinExistence type="inferred from homology"/>
<name>A0A7V4E1S1_UNCW3</name>
<dbReference type="SUPFAM" id="SSF51735">
    <property type="entry name" value="NAD(P)-binding Rossmann-fold domains"/>
    <property type="match status" value="1"/>
</dbReference>
<evidence type="ECO:0000256" key="2">
    <source>
        <dbReference type="ARBA" id="ARBA00023002"/>
    </source>
</evidence>
<protein>
    <submittedName>
        <fullName evidence="3">SDR family oxidoreductase</fullName>
    </submittedName>
</protein>
<dbReference type="PRINTS" id="PR00081">
    <property type="entry name" value="GDHRDH"/>
</dbReference>
<organism evidence="3">
    <name type="scientific">candidate division WOR-3 bacterium</name>
    <dbReference type="NCBI Taxonomy" id="2052148"/>
    <lineage>
        <taxon>Bacteria</taxon>
        <taxon>Bacteria division WOR-3</taxon>
    </lineage>
</organism>
<dbReference type="AlphaFoldDB" id="A0A7V4E1S1"/>
<evidence type="ECO:0000313" key="3">
    <source>
        <dbReference type="EMBL" id="HGK53895.1"/>
    </source>
</evidence>
<dbReference type="PANTHER" id="PTHR43639">
    <property type="entry name" value="OXIDOREDUCTASE, SHORT-CHAIN DEHYDROGENASE/REDUCTASE FAMILY (AFU_ORTHOLOGUE AFUA_5G02870)"/>
    <property type="match status" value="1"/>
</dbReference>
<dbReference type="InterPro" id="IPR036291">
    <property type="entry name" value="NAD(P)-bd_dom_sf"/>
</dbReference>